<evidence type="ECO:0000256" key="4">
    <source>
        <dbReference type="RuleBase" id="RU004075"/>
    </source>
</evidence>
<evidence type="ECO:0000256" key="3">
    <source>
        <dbReference type="ARBA" id="ARBA00022898"/>
    </source>
</evidence>
<dbReference type="GO" id="GO:0008483">
    <property type="term" value="F:transaminase activity"/>
    <property type="evidence" value="ECO:0007669"/>
    <property type="project" value="UniProtKB-KW"/>
</dbReference>
<dbReference type="RefSeq" id="WP_256312113.1">
    <property type="nucleotide sequence ID" value="NZ_JANGAC010000012.1"/>
</dbReference>
<evidence type="ECO:0000259" key="6">
    <source>
        <dbReference type="Pfam" id="PF00266"/>
    </source>
</evidence>
<dbReference type="Gene3D" id="3.90.1150.10">
    <property type="entry name" value="Aspartate Aminotransferase, domain 1"/>
    <property type="match status" value="1"/>
</dbReference>
<dbReference type="InterPro" id="IPR015424">
    <property type="entry name" value="PyrdxlP-dep_Trfase"/>
</dbReference>
<dbReference type="PANTHER" id="PTHR21152:SF40">
    <property type="entry name" value="ALANINE--GLYOXYLATE AMINOTRANSFERASE"/>
    <property type="match status" value="1"/>
</dbReference>
<organism evidence="7 8">
    <name type="scientific">Tissierella carlieri</name>
    <dbReference type="NCBI Taxonomy" id="689904"/>
    <lineage>
        <taxon>Bacteria</taxon>
        <taxon>Bacillati</taxon>
        <taxon>Bacillota</taxon>
        <taxon>Tissierellia</taxon>
        <taxon>Tissierellales</taxon>
        <taxon>Tissierellaceae</taxon>
        <taxon>Tissierella</taxon>
    </lineage>
</organism>
<comment type="cofactor">
    <cofactor evidence="1 5">
        <name>pyridoxal 5'-phosphate</name>
        <dbReference type="ChEBI" id="CHEBI:597326"/>
    </cofactor>
</comment>
<protein>
    <submittedName>
        <fullName evidence="7">Alanine--glyoxylate aminotransferase family protein</fullName>
    </submittedName>
</protein>
<comment type="caution">
    <text evidence="7">The sequence shown here is derived from an EMBL/GenBank/DDBJ whole genome shotgun (WGS) entry which is preliminary data.</text>
</comment>
<name>A0ABT1SDG7_9FIRM</name>
<dbReference type="SUPFAM" id="SSF53383">
    <property type="entry name" value="PLP-dependent transferases"/>
    <property type="match status" value="1"/>
</dbReference>
<dbReference type="PANTHER" id="PTHR21152">
    <property type="entry name" value="AMINOTRANSFERASE CLASS V"/>
    <property type="match status" value="1"/>
</dbReference>
<sequence length="357" mass="39578">MEKKVYMMVGPTTIPQRVLNAMNVESFSHRTDKYSALQEKVTTNLKKIFNTENEVFVLTSSGTGAMEATIQNCFSAGDEVVVPTIGKFSDQYAHMCELYGLNVIRVPFENGETADINKVMEKVTPKTRGVFVVHNESATGVFNDIEAFGKALKDTNALFVVDSVSGLGGLEVKMDEWNIDIIFTSSQKALMAPPGLAFLAISDKAWAYVEESKFPKYYFDFKLAREHNKKNQTLVTPTIYTLLAVNESLNIMFEEGLDNIYKRHEENTQMIIEGVKRLGLALFAKDEKFASKTLTAIYVPGKSKEIVKALGERGVIVNGGIGALAEDVFRVGTMGYVSKNDVLLFLNALEDVVSKIN</sequence>
<proteinExistence type="inferred from homology"/>
<comment type="similarity">
    <text evidence="2 4">Belongs to the class-V pyridoxal-phosphate-dependent aminotransferase family.</text>
</comment>
<evidence type="ECO:0000256" key="2">
    <source>
        <dbReference type="ARBA" id="ARBA00009236"/>
    </source>
</evidence>
<dbReference type="InterPro" id="IPR015421">
    <property type="entry name" value="PyrdxlP-dep_Trfase_major"/>
</dbReference>
<dbReference type="InterPro" id="IPR020578">
    <property type="entry name" value="Aminotrans_V_PyrdxlP_BS"/>
</dbReference>
<gene>
    <name evidence="7" type="ORF">NE686_14750</name>
</gene>
<evidence type="ECO:0000256" key="5">
    <source>
        <dbReference type="RuleBase" id="RU004504"/>
    </source>
</evidence>
<accession>A0ABT1SDG7</accession>
<reference evidence="7 8" key="1">
    <citation type="submission" date="2022-06" db="EMBL/GenBank/DDBJ databases">
        <title>Isolation of gut microbiota from human fecal samples.</title>
        <authorList>
            <person name="Pamer E.G."/>
            <person name="Barat B."/>
            <person name="Waligurski E."/>
            <person name="Medina S."/>
            <person name="Paddock L."/>
            <person name="Mostad J."/>
        </authorList>
    </citation>
    <scope>NUCLEOTIDE SEQUENCE [LARGE SCALE GENOMIC DNA]</scope>
    <source>
        <strain evidence="7 8">DFI.7.95</strain>
    </source>
</reference>
<dbReference type="Gene3D" id="3.40.640.10">
    <property type="entry name" value="Type I PLP-dependent aspartate aminotransferase-like (Major domain)"/>
    <property type="match status" value="1"/>
</dbReference>
<keyword evidence="3" id="KW-0663">Pyridoxal phosphate</keyword>
<keyword evidence="8" id="KW-1185">Reference proteome</keyword>
<feature type="domain" description="Aminotransferase class V" evidence="6">
    <location>
        <begin position="10"/>
        <end position="341"/>
    </location>
</feature>
<dbReference type="InterPro" id="IPR024169">
    <property type="entry name" value="SP_NH2Trfase/AEP_transaminase"/>
</dbReference>
<evidence type="ECO:0000313" key="8">
    <source>
        <dbReference type="Proteomes" id="UP001524478"/>
    </source>
</evidence>
<dbReference type="InterPro" id="IPR000192">
    <property type="entry name" value="Aminotrans_V_dom"/>
</dbReference>
<dbReference type="Pfam" id="PF00266">
    <property type="entry name" value="Aminotran_5"/>
    <property type="match status" value="1"/>
</dbReference>
<dbReference type="InterPro" id="IPR015422">
    <property type="entry name" value="PyrdxlP-dep_Trfase_small"/>
</dbReference>
<evidence type="ECO:0000313" key="7">
    <source>
        <dbReference type="EMBL" id="MCQ4924360.1"/>
    </source>
</evidence>
<keyword evidence="7" id="KW-0032">Aminotransferase</keyword>
<dbReference type="EMBL" id="JANGAC010000012">
    <property type="protein sequence ID" value="MCQ4924360.1"/>
    <property type="molecule type" value="Genomic_DNA"/>
</dbReference>
<dbReference type="PIRSF" id="PIRSF000524">
    <property type="entry name" value="SPT"/>
    <property type="match status" value="1"/>
</dbReference>
<dbReference type="Proteomes" id="UP001524478">
    <property type="component" value="Unassembled WGS sequence"/>
</dbReference>
<dbReference type="PROSITE" id="PS00595">
    <property type="entry name" value="AA_TRANSFER_CLASS_5"/>
    <property type="match status" value="1"/>
</dbReference>
<keyword evidence="7" id="KW-0808">Transferase</keyword>
<evidence type="ECO:0000256" key="1">
    <source>
        <dbReference type="ARBA" id="ARBA00001933"/>
    </source>
</evidence>